<dbReference type="Proteomes" id="UP000254100">
    <property type="component" value="Unassembled WGS sequence"/>
</dbReference>
<evidence type="ECO:0000313" key="3">
    <source>
        <dbReference type="Proteomes" id="UP000254100"/>
    </source>
</evidence>
<dbReference type="EMBL" id="UHDT01000001">
    <property type="protein sequence ID" value="SUM56781.1"/>
    <property type="molecule type" value="Genomic_DNA"/>
</dbReference>
<feature type="transmembrane region" description="Helical" evidence="1">
    <location>
        <begin position="12"/>
        <end position="37"/>
    </location>
</feature>
<feature type="transmembrane region" description="Helical" evidence="1">
    <location>
        <begin position="108"/>
        <end position="128"/>
    </location>
</feature>
<keyword evidence="1" id="KW-0812">Transmembrane</keyword>
<reference evidence="2 3" key="1">
    <citation type="submission" date="2018-06" db="EMBL/GenBank/DDBJ databases">
        <authorList>
            <consortium name="Pathogen Informatics"/>
            <person name="Doyle S."/>
        </authorList>
    </citation>
    <scope>NUCLEOTIDE SEQUENCE [LARGE SCALE GENOMIC DNA]</scope>
    <source>
        <strain evidence="2 3">NCTC13832</strain>
    </source>
</reference>
<dbReference type="AlphaFoldDB" id="A0A380GQS1"/>
<proteinExistence type="predicted"/>
<evidence type="ECO:0000313" key="2">
    <source>
        <dbReference type="EMBL" id="SUM56781.1"/>
    </source>
</evidence>
<feature type="transmembrane region" description="Helical" evidence="1">
    <location>
        <begin position="57"/>
        <end position="77"/>
    </location>
</feature>
<feature type="transmembrane region" description="Helical" evidence="1">
    <location>
        <begin position="84"/>
        <end position="102"/>
    </location>
</feature>
<gene>
    <name evidence="2" type="ORF">NCTC13832_00439</name>
</gene>
<name>A0A380GQS1_9STAP</name>
<organism evidence="2 3">
    <name type="scientific">Staphylococcus microti</name>
    <dbReference type="NCBI Taxonomy" id="569857"/>
    <lineage>
        <taxon>Bacteria</taxon>
        <taxon>Bacillati</taxon>
        <taxon>Bacillota</taxon>
        <taxon>Bacilli</taxon>
        <taxon>Bacillales</taxon>
        <taxon>Staphylococcaceae</taxon>
        <taxon>Staphylococcus</taxon>
    </lineage>
</organism>
<keyword evidence="1" id="KW-0472">Membrane</keyword>
<keyword evidence="1" id="KW-1133">Transmembrane helix</keyword>
<protein>
    <submittedName>
        <fullName evidence="2">Uncharacterized protein</fullName>
    </submittedName>
</protein>
<evidence type="ECO:0000256" key="1">
    <source>
        <dbReference type="SAM" id="Phobius"/>
    </source>
</evidence>
<accession>A0A380GQS1</accession>
<dbReference type="RefSeq" id="WP_052502852.1">
    <property type="nucleotide sequence ID" value="NZ_JXWY01000005.1"/>
</dbReference>
<sequence length="143" mass="15262">MIQKNDIVDLGLAKTLGMIGSTLGIVAAMFKFLLFMMNRAIGSVGELFGVDATDNSILTASIFAQFLCVATLILSYLIHKNPKVFGILLVIGGVLNAVWLNGLGFGSGLLILIAGIVALLKASFFANLKKKYIQNQPMNKDLG</sequence>